<protein>
    <recommendedName>
        <fullName evidence="3 6">Signal peptidase I</fullName>
        <ecNumber evidence="3 6">3.4.21.89</ecNumber>
    </recommendedName>
</protein>
<accession>A0A8B4QED9</accession>
<feature type="active site" evidence="5">
    <location>
        <position position="89"/>
    </location>
</feature>
<dbReference type="Pfam" id="PF10502">
    <property type="entry name" value="Peptidase_S26"/>
    <property type="match status" value="1"/>
</dbReference>
<dbReference type="Proteomes" id="UP000254330">
    <property type="component" value="Unassembled WGS sequence"/>
</dbReference>
<feature type="transmembrane region" description="Helical" evidence="6">
    <location>
        <begin position="20"/>
        <end position="41"/>
    </location>
</feature>
<proteinExistence type="inferred from homology"/>
<dbReference type="PRINTS" id="PR00727">
    <property type="entry name" value="LEADERPTASE"/>
</dbReference>
<evidence type="ECO:0000256" key="2">
    <source>
        <dbReference type="ARBA" id="ARBA00004401"/>
    </source>
</evidence>
<sequence length="188" mass="21656">MMGDEKMEEVKNKPSKMKELMSWVWPILIAIIVAVGVRQFLFAPVTVKGESMENTYHDNDRVIISKLSKIERFDVVVFESPVEDDHYIKRVIGLPGDHVEVKNDELFINGKKYDEPYESDHVKDYKADGLNFTEDFKMEDVTGEKVVPEDSYFVLGDNRQNSSDGRDYGFIKKSAISGVVAFKFFPWN</sequence>
<dbReference type="PROSITE" id="PS00760">
    <property type="entry name" value="SPASE_I_2"/>
    <property type="match status" value="1"/>
</dbReference>
<dbReference type="EMBL" id="UGNP01000001">
    <property type="protein sequence ID" value="STX10958.1"/>
    <property type="molecule type" value="Genomic_DNA"/>
</dbReference>
<dbReference type="InterPro" id="IPR019757">
    <property type="entry name" value="Pept_S26A_signal_pept_1_Lys-AS"/>
</dbReference>
<evidence type="ECO:0000256" key="6">
    <source>
        <dbReference type="RuleBase" id="RU362042"/>
    </source>
</evidence>
<evidence type="ECO:0000313" key="11">
    <source>
        <dbReference type="Proteomes" id="UP000294641"/>
    </source>
</evidence>
<evidence type="ECO:0000313" key="9">
    <source>
        <dbReference type="EMBL" id="TDR42123.1"/>
    </source>
</evidence>
<organism evidence="8 10">
    <name type="scientific">Kurthia zopfii</name>
    <dbReference type="NCBI Taxonomy" id="1650"/>
    <lineage>
        <taxon>Bacteria</taxon>
        <taxon>Bacillati</taxon>
        <taxon>Bacillota</taxon>
        <taxon>Bacilli</taxon>
        <taxon>Bacillales</taxon>
        <taxon>Caryophanaceae</taxon>
        <taxon>Kurthia</taxon>
    </lineage>
</organism>
<reference evidence="9 11" key="2">
    <citation type="submission" date="2019-03" db="EMBL/GenBank/DDBJ databases">
        <title>Genomic Encyclopedia of Type Strains, Phase IV (KMG-IV): sequencing the most valuable type-strain genomes for metagenomic binning, comparative biology and taxonomic classification.</title>
        <authorList>
            <person name="Goeker M."/>
        </authorList>
    </citation>
    <scope>NUCLEOTIDE SEQUENCE [LARGE SCALE GENOMIC DNA]</scope>
    <source>
        <strain evidence="9 11">DSM 20580</strain>
    </source>
</reference>
<evidence type="ECO:0000313" key="8">
    <source>
        <dbReference type="EMBL" id="STX10958.1"/>
    </source>
</evidence>
<comment type="subcellular location">
    <subcellularLocation>
        <location evidence="2">Cell membrane</location>
        <topology evidence="2">Single-pass type II membrane protein</topology>
    </subcellularLocation>
    <subcellularLocation>
        <location evidence="6">Membrane</location>
        <topology evidence="6">Single-pass type II membrane protein</topology>
    </subcellularLocation>
</comment>
<dbReference type="EC" id="3.4.21.89" evidence="3 6"/>
<feature type="domain" description="Peptidase S26" evidence="7">
    <location>
        <begin position="21"/>
        <end position="184"/>
    </location>
</feature>
<dbReference type="InterPro" id="IPR036286">
    <property type="entry name" value="LexA/Signal_pep-like_sf"/>
</dbReference>
<dbReference type="GO" id="GO:0004252">
    <property type="term" value="F:serine-type endopeptidase activity"/>
    <property type="evidence" value="ECO:0007669"/>
    <property type="project" value="InterPro"/>
</dbReference>
<evidence type="ECO:0000256" key="1">
    <source>
        <dbReference type="ARBA" id="ARBA00000677"/>
    </source>
</evidence>
<keyword evidence="6" id="KW-0812">Transmembrane</keyword>
<name>A0A8B4QED9_9BACL</name>
<dbReference type="GO" id="GO:0005886">
    <property type="term" value="C:plasma membrane"/>
    <property type="evidence" value="ECO:0007669"/>
    <property type="project" value="UniProtKB-SubCell"/>
</dbReference>
<dbReference type="EMBL" id="SNZG01000004">
    <property type="protein sequence ID" value="TDR42123.1"/>
    <property type="molecule type" value="Genomic_DNA"/>
</dbReference>
<evidence type="ECO:0000256" key="3">
    <source>
        <dbReference type="ARBA" id="ARBA00013208"/>
    </source>
</evidence>
<dbReference type="NCBIfam" id="TIGR02227">
    <property type="entry name" value="sigpep_I_bact"/>
    <property type="match status" value="1"/>
</dbReference>
<keyword evidence="6" id="KW-1133">Transmembrane helix</keyword>
<dbReference type="AlphaFoldDB" id="A0A8B4QED9"/>
<dbReference type="Gene3D" id="2.10.109.10">
    <property type="entry name" value="Umud Fragment, subunit A"/>
    <property type="match status" value="1"/>
</dbReference>
<dbReference type="Proteomes" id="UP000294641">
    <property type="component" value="Unassembled WGS sequence"/>
</dbReference>
<evidence type="ECO:0000313" key="10">
    <source>
        <dbReference type="Proteomes" id="UP000254330"/>
    </source>
</evidence>
<dbReference type="GO" id="GO:0006465">
    <property type="term" value="P:signal peptide processing"/>
    <property type="evidence" value="ECO:0007669"/>
    <property type="project" value="InterPro"/>
</dbReference>
<evidence type="ECO:0000256" key="4">
    <source>
        <dbReference type="ARBA" id="ARBA00022801"/>
    </source>
</evidence>
<dbReference type="InterPro" id="IPR019758">
    <property type="entry name" value="Pept_S26A_signal_pept_1_CS"/>
</dbReference>
<keyword evidence="11" id="KW-1185">Reference proteome</keyword>
<keyword evidence="4 6" id="KW-0378">Hydrolase</keyword>
<dbReference type="InterPro" id="IPR000223">
    <property type="entry name" value="Pept_S26A_signal_pept_1"/>
</dbReference>
<evidence type="ECO:0000256" key="5">
    <source>
        <dbReference type="PIRSR" id="PIRSR600223-1"/>
    </source>
</evidence>
<dbReference type="InterPro" id="IPR019533">
    <property type="entry name" value="Peptidase_S26"/>
</dbReference>
<keyword evidence="6" id="KW-0472">Membrane</keyword>
<dbReference type="PROSITE" id="PS00761">
    <property type="entry name" value="SPASE_I_3"/>
    <property type="match status" value="1"/>
</dbReference>
<reference evidence="8 10" key="1">
    <citation type="submission" date="2018-06" db="EMBL/GenBank/DDBJ databases">
        <authorList>
            <consortium name="Pathogen Informatics"/>
            <person name="Doyle S."/>
        </authorList>
    </citation>
    <scope>NUCLEOTIDE SEQUENCE [LARGE SCALE GENOMIC DNA]</scope>
    <source>
        <strain evidence="8 10">NCTC10597</strain>
    </source>
</reference>
<dbReference type="CDD" id="cd06530">
    <property type="entry name" value="S26_SPase_I"/>
    <property type="match status" value="1"/>
</dbReference>
<dbReference type="PANTHER" id="PTHR43390">
    <property type="entry name" value="SIGNAL PEPTIDASE I"/>
    <property type="match status" value="1"/>
</dbReference>
<comment type="caution">
    <text evidence="8">The sequence shown here is derived from an EMBL/GenBank/DDBJ whole genome shotgun (WGS) entry which is preliminary data.</text>
</comment>
<comment type="similarity">
    <text evidence="6">Belongs to the peptidase S26 family.</text>
</comment>
<dbReference type="PANTHER" id="PTHR43390:SF8">
    <property type="entry name" value="SIGNAL PEPTIDASE I"/>
    <property type="match status" value="1"/>
</dbReference>
<comment type="catalytic activity">
    <reaction evidence="1 6">
        <text>Cleavage of hydrophobic, N-terminal signal or leader sequences from secreted and periplasmic proteins.</text>
        <dbReference type="EC" id="3.4.21.89"/>
    </reaction>
</comment>
<dbReference type="SUPFAM" id="SSF51306">
    <property type="entry name" value="LexA/Signal peptidase"/>
    <property type="match status" value="1"/>
</dbReference>
<evidence type="ECO:0000259" key="7">
    <source>
        <dbReference type="Pfam" id="PF10502"/>
    </source>
</evidence>
<keyword evidence="6" id="KW-0645">Protease</keyword>
<gene>
    <name evidence="8" type="primary">sipS</name>
    <name evidence="9" type="ORF">DFR61_10413</name>
    <name evidence="8" type="ORF">NCTC10597_02750</name>
</gene>
<dbReference type="GO" id="GO:0009003">
    <property type="term" value="F:signal peptidase activity"/>
    <property type="evidence" value="ECO:0007669"/>
    <property type="project" value="UniProtKB-EC"/>
</dbReference>
<feature type="active site" evidence="5">
    <location>
        <position position="51"/>
    </location>
</feature>